<dbReference type="PANTHER" id="PTHR46167:SF1">
    <property type="entry name" value="N-LYSINE METHYLTRANSFERASE KMT5A"/>
    <property type="match status" value="1"/>
</dbReference>
<evidence type="ECO:0000313" key="3">
    <source>
        <dbReference type="Proteomes" id="UP000015104"/>
    </source>
</evidence>
<dbReference type="GO" id="GO:0042799">
    <property type="term" value="F:histone H4K20 methyltransferase activity"/>
    <property type="evidence" value="ECO:0007669"/>
    <property type="project" value="TreeGrafter"/>
</dbReference>
<protein>
    <recommendedName>
        <fullName evidence="1">SET domain-containing protein</fullName>
    </recommendedName>
</protein>
<reference evidence="2" key="2">
    <citation type="submission" date="2015-06" db="UniProtKB">
        <authorList>
            <consortium name="EnsemblMetazoa"/>
        </authorList>
    </citation>
    <scope>IDENTIFICATION</scope>
</reference>
<dbReference type="SMART" id="SM00317">
    <property type="entry name" value="SET"/>
    <property type="match status" value="1"/>
</dbReference>
<dbReference type="eggNOG" id="KOG1085">
    <property type="taxonomic scope" value="Eukaryota"/>
</dbReference>
<dbReference type="GO" id="GO:0005634">
    <property type="term" value="C:nucleus"/>
    <property type="evidence" value="ECO:0007669"/>
    <property type="project" value="TreeGrafter"/>
</dbReference>
<reference evidence="3" key="1">
    <citation type="submission" date="2011-08" db="EMBL/GenBank/DDBJ databases">
        <authorList>
            <person name="Rombauts S."/>
        </authorList>
    </citation>
    <scope>NUCLEOTIDE SEQUENCE</scope>
    <source>
        <strain evidence="3">London</strain>
    </source>
</reference>
<dbReference type="HOGENOM" id="CLU_047978_1_1_1"/>
<dbReference type="EMBL" id="CAEY01000519">
    <property type="status" value="NOT_ANNOTATED_CDS"/>
    <property type="molecule type" value="Genomic_DNA"/>
</dbReference>
<dbReference type="EnsemblMetazoa" id="tetur20g02380.1">
    <property type="protein sequence ID" value="tetur20g02380.1"/>
    <property type="gene ID" value="tetur20g02380"/>
</dbReference>
<dbReference type="InterPro" id="IPR001214">
    <property type="entry name" value="SET_dom"/>
</dbReference>
<evidence type="ECO:0000313" key="2">
    <source>
        <dbReference type="EnsemblMetazoa" id="tetur20g02380.1"/>
    </source>
</evidence>
<dbReference type="Gene3D" id="2.170.270.10">
    <property type="entry name" value="SET domain"/>
    <property type="match status" value="1"/>
</dbReference>
<evidence type="ECO:0000259" key="1">
    <source>
        <dbReference type="PROSITE" id="PS50280"/>
    </source>
</evidence>
<keyword evidence="3" id="KW-1185">Reference proteome</keyword>
<dbReference type="SUPFAM" id="SSF82199">
    <property type="entry name" value="SET domain"/>
    <property type="match status" value="1"/>
</dbReference>
<dbReference type="AlphaFoldDB" id="T1KT95"/>
<organism evidence="2 3">
    <name type="scientific">Tetranychus urticae</name>
    <name type="common">Two-spotted spider mite</name>
    <dbReference type="NCBI Taxonomy" id="32264"/>
    <lineage>
        <taxon>Eukaryota</taxon>
        <taxon>Metazoa</taxon>
        <taxon>Ecdysozoa</taxon>
        <taxon>Arthropoda</taxon>
        <taxon>Chelicerata</taxon>
        <taxon>Arachnida</taxon>
        <taxon>Acari</taxon>
        <taxon>Acariformes</taxon>
        <taxon>Trombidiformes</taxon>
        <taxon>Prostigmata</taxon>
        <taxon>Eleutherengona</taxon>
        <taxon>Raphignathae</taxon>
        <taxon>Tetranychoidea</taxon>
        <taxon>Tetranychidae</taxon>
        <taxon>Tetranychus</taxon>
    </lineage>
</organism>
<dbReference type="PANTHER" id="PTHR46167">
    <property type="entry name" value="N-LYSINE METHYLTRANSFERASE KMT5A"/>
    <property type="match status" value="1"/>
</dbReference>
<accession>T1KT95</accession>
<dbReference type="GO" id="GO:0005700">
    <property type="term" value="C:polytene chromosome"/>
    <property type="evidence" value="ECO:0007669"/>
    <property type="project" value="TreeGrafter"/>
</dbReference>
<dbReference type="PROSITE" id="PS50280">
    <property type="entry name" value="SET"/>
    <property type="match status" value="1"/>
</dbReference>
<feature type="domain" description="SET" evidence="1">
    <location>
        <begin position="34"/>
        <end position="164"/>
    </location>
</feature>
<dbReference type="Proteomes" id="UP000015104">
    <property type="component" value="Unassembled WGS sequence"/>
</dbReference>
<sequence length="180" mass="21243">MYNNRRRCLFCQNKCKFTVHTEPTPYQMERQLHLAIDFRSIFRPQKTNQNDEKEKGVTSKVKIPKNEFGCEYAGDLVKFSEAKIREKNYENEHLGCYLYFFNFKGKRFCIDATKPNDRIGRLINHSRKKPNLKTKILDLDGKPRLIFISLREISPGEELTYDYGDRSKEAIAAHPWLNTS</sequence>
<dbReference type="Pfam" id="PF00856">
    <property type="entry name" value="SET"/>
    <property type="match status" value="1"/>
</dbReference>
<dbReference type="GO" id="GO:0043516">
    <property type="term" value="P:regulation of DNA damage response, signal transduction by p53 class mediator"/>
    <property type="evidence" value="ECO:0007669"/>
    <property type="project" value="TreeGrafter"/>
</dbReference>
<dbReference type="STRING" id="32264.T1KT95"/>
<dbReference type="InterPro" id="IPR046341">
    <property type="entry name" value="SET_dom_sf"/>
</dbReference>
<proteinExistence type="predicted"/>
<dbReference type="InterPro" id="IPR051760">
    <property type="entry name" value="KMT5A"/>
</dbReference>
<name>T1KT95_TETUR</name>
<dbReference type="GO" id="GO:0006357">
    <property type="term" value="P:regulation of transcription by RNA polymerase II"/>
    <property type="evidence" value="ECO:0007669"/>
    <property type="project" value="TreeGrafter"/>
</dbReference>